<feature type="region of interest" description="Disordered" evidence="8">
    <location>
        <begin position="440"/>
        <end position="460"/>
    </location>
</feature>
<keyword evidence="3" id="KW-0963">Cytoplasm</keyword>
<proteinExistence type="inferred from homology"/>
<feature type="coiled-coil region" evidence="7">
    <location>
        <begin position="77"/>
        <end position="104"/>
    </location>
</feature>
<evidence type="ECO:0008006" key="10">
    <source>
        <dbReference type="Google" id="ProtNLM"/>
    </source>
</evidence>
<reference evidence="9" key="1">
    <citation type="submission" date="2019-03" db="EMBL/GenBank/DDBJ databases">
        <authorList>
            <person name="Mank J."/>
            <person name="Almeida P."/>
        </authorList>
    </citation>
    <scope>NUCLEOTIDE SEQUENCE</scope>
    <source>
        <strain evidence="9">78183</strain>
    </source>
</reference>
<keyword evidence="4" id="KW-0493">Microtubule</keyword>
<name>A0A6N2K8C4_SALVM</name>
<keyword evidence="5 7" id="KW-0175">Coiled coil</keyword>
<evidence type="ECO:0000313" key="9">
    <source>
        <dbReference type="EMBL" id="VFU21105.1"/>
    </source>
</evidence>
<feature type="region of interest" description="Disordered" evidence="8">
    <location>
        <begin position="347"/>
        <end position="375"/>
    </location>
</feature>
<protein>
    <recommendedName>
        <fullName evidence="10">Microtubule-associated protein 70-5</fullName>
    </recommendedName>
</protein>
<dbReference type="PANTHER" id="PTHR31246">
    <property type="entry name" value="MICROTUBULE-ASSOCIATED PROTEIN 70-2"/>
    <property type="match status" value="1"/>
</dbReference>
<feature type="coiled-coil region" evidence="7">
    <location>
        <begin position="131"/>
        <end position="318"/>
    </location>
</feature>
<evidence type="ECO:0000256" key="1">
    <source>
        <dbReference type="ARBA" id="ARBA00004245"/>
    </source>
</evidence>
<dbReference type="PANTHER" id="PTHR31246:SF5">
    <property type="entry name" value="MICROTUBULE-ASSOCIATED PROTEIN 70-5"/>
    <property type="match status" value="1"/>
</dbReference>
<evidence type="ECO:0000256" key="3">
    <source>
        <dbReference type="ARBA" id="ARBA00022490"/>
    </source>
</evidence>
<dbReference type="EMBL" id="CAADRP010000002">
    <property type="protein sequence ID" value="VFU21105.1"/>
    <property type="molecule type" value="Genomic_DNA"/>
</dbReference>
<evidence type="ECO:0000256" key="4">
    <source>
        <dbReference type="ARBA" id="ARBA00022701"/>
    </source>
</evidence>
<sequence length="588" mass="66596">MVGYGNEEQVLGGVGSEDLSLSHPDPVVLELNRLQNLLKESWGLHKEKLRLGGATEALKDKAIEEFRNGVGKLEEKLGVMENLVESKNLEIKKLKNEKKDAFAAQYAAEATLRRVHANQKDDDSPPFESVIAPLEAEIKMYKNEIAALQEDKKAMERLTKSKESALLEAEGILRSALERALIVEEVQNQNYELRRQIEICQEENRILEKTNRQKVLEVEKLSQTILELEEAILAAGAAANTIRDYRRQISELNEEKRVLERELAKTRVSHNRVATVVANEWKDENDKVMPVKLWLEERRLLQAEMQRLKDKLAVSERTANAEAQLKEKMKLRLKTWKRFKACIDNGGIRKRSTSQPRGSTISRSSPLRQPSIETENASAVGIHNRADRFKKKCGSGENLLRKGMWMSRSKVVDSGGKENAEVKTNTDSYIDKHKSNDAAISAETNSKVGGNEDLQSKGGTISSSEDVVSGFLYDRLREEVINLRKYCETKECSLNAKDQEIQMLMKKVDALTKSIEVEFRKVKREAAAREKEAVSAKPNKPKRFGVITYSKRRLGIPSKSRALRLELRISNQISTSTSPELTPDSKYR</sequence>
<accession>A0A6N2K8C4</accession>
<organism evidence="9">
    <name type="scientific">Salix viminalis</name>
    <name type="common">Common osier</name>
    <name type="synonym">Basket willow</name>
    <dbReference type="NCBI Taxonomy" id="40686"/>
    <lineage>
        <taxon>Eukaryota</taxon>
        <taxon>Viridiplantae</taxon>
        <taxon>Streptophyta</taxon>
        <taxon>Embryophyta</taxon>
        <taxon>Tracheophyta</taxon>
        <taxon>Spermatophyta</taxon>
        <taxon>Magnoliopsida</taxon>
        <taxon>eudicotyledons</taxon>
        <taxon>Gunneridae</taxon>
        <taxon>Pentapetalae</taxon>
        <taxon>rosids</taxon>
        <taxon>fabids</taxon>
        <taxon>Malpighiales</taxon>
        <taxon>Salicaceae</taxon>
        <taxon>Saliceae</taxon>
        <taxon>Salix</taxon>
    </lineage>
</organism>
<dbReference type="GO" id="GO:0007010">
    <property type="term" value="P:cytoskeleton organization"/>
    <property type="evidence" value="ECO:0007669"/>
    <property type="project" value="InterPro"/>
</dbReference>
<dbReference type="GO" id="GO:0008017">
    <property type="term" value="F:microtubule binding"/>
    <property type="evidence" value="ECO:0007669"/>
    <property type="project" value="InterPro"/>
</dbReference>
<evidence type="ECO:0000256" key="5">
    <source>
        <dbReference type="ARBA" id="ARBA00023054"/>
    </source>
</evidence>
<dbReference type="Pfam" id="PF07058">
    <property type="entry name" value="MAP70"/>
    <property type="match status" value="1"/>
</dbReference>
<keyword evidence="6" id="KW-0206">Cytoskeleton</keyword>
<gene>
    <name evidence="9" type="ORF">SVIM_LOCUS10844</name>
</gene>
<dbReference type="GO" id="GO:0005874">
    <property type="term" value="C:microtubule"/>
    <property type="evidence" value="ECO:0007669"/>
    <property type="project" value="UniProtKB-KW"/>
</dbReference>
<dbReference type="InterPro" id="IPR009768">
    <property type="entry name" value="MAP70"/>
</dbReference>
<comment type="subcellular location">
    <subcellularLocation>
        <location evidence="1">Cytoplasm</location>
        <location evidence="1">Cytoskeleton</location>
    </subcellularLocation>
</comment>
<evidence type="ECO:0000256" key="7">
    <source>
        <dbReference type="SAM" id="Coils"/>
    </source>
</evidence>
<feature type="compositionally biased region" description="Polar residues" evidence="8">
    <location>
        <begin position="353"/>
        <end position="375"/>
    </location>
</feature>
<comment type="similarity">
    <text evidence="2">Belongs to the MAP70 family.</text>
</comment>
<evidence type="ECO:0000256" key="2">
    <source>
        <dbReference type="ARBA" id="ARBA00008825"/>
    </source>
</evidence>
<evidence type="ECO:0000256" key="6">
    <source>
        <dbReference type="ARBA" id="ARBA00023212"/>
    </source>
</evidence>
<evidence type="ECO:0000256" key="8">
    <source>
        <dbReference type="SAM" id="MobiDB-lite"/>
    </source>
</evidence>
<dbReference type="AlphaFoldDB" id="A0A6N2K8C4"/>